<dbReference type="Pfam" id="PF07730">
    <property type="entry name" value="HisKA_3"/>
    <property type="match status" value="1"/>
</dbReference>
<evidence type="ECO:0000313" key="12">
    <source>
        <dbReference type="Proteomes" id="UP000325827"/>
    </source>
</evidence>
<keyword evidence="3" id="KW-0597">Phosphoprotein</keyword>
<keyword evidence="7" id="KW-0067">ATP-binding</keyword>
<keyword evidence="9" id="KW-1133">Transmembrane helix</keyword>
<dbReference type="EMBL" id="VYSA01000004">
    <property type="protein sequence ID" value="KAA9105857.1"/>
    <property type="molecule type" value="Genomic_DNA"/>
</dbReference>
<organism evidence="11 12">
    <name type="scientific">Microbacterium rhizomatis</name>
    <dbReference type="NCBI Taxonomy" id="1631477"/>
    <lineage>
        <taxon>Bacteria</taxon>
        <taxon>Bacillati</taxon>
        <taxon>Actinomycetota</taxon>
        <taxon>Actinomycetes</taxon>
        <taxon>Micrococcales</taxon>
        <taxon>Microbacteriaceae</taxon>
        <taxon>Microbacterium</taxon>
    </lineage>
</organism>
<reference evidence="12" key="1">
    <citation type="submission" date="2019-09" db="EMBL/GenBank/DDBJ databases">
        <title>Mumia zhuanghuii sp. nov. isolated from the intestinal contents of plateau pika (Ochotona curzoniae) in the Qinghai-Tibet plateau of China.</title>
        <authorList>
            <person name="Tian Z."/>
        </authorList>
    </citation>
    <scope>NUCLEOTIDE SEQUENCE [LARGE SCALE GENOMIC DNA]</scope>
    <source>
        <strain evidence="12">JCM 30598</strain>
    </source>
</reference>
<evidence type="ECO:0000256" key="3">
    <source>
        <dbReference type="ARBA" id="ARBA00022553"/>
    </source>
</evidence>
<dbReference type="AlphaFoldDB" id="A0A5J5J186"/>
<dbReference type="GO" id="GO:0046983">
    <property type="term" value="F:protein dimerization activity"/>
    <property type="evidence" value="ECO:0007669"/>
    <property type="project" value="InterPro"/>
</dbReference>
<keyword evidence="6 11" id="KW-0418">Kinase</keyword>
<dbReference type="Gene3D" id="1.20.5.1930">
    <property type="match status" value="1"/>
</dbReference>
<evidence type="ECO:0000256" key="2">
    <source>
        <dbReference type="ARBA" id="ARBA00012438"/>
    </source>
</evidence>
<gene>
    <name evidence="11" type="ORF">F6B43_15940</name>
</gene>
<feature type="domain" description="Signal transduction histidine kinase subgroup 3 dimerisation and phosphoacceptor" evidence="10">
    <location>
        <begin position="174"/>
        <end position="237"/>
    </location>
</feature>
<dbReference type="GO" id="GO:0005524">
    <property type="term" value="F:ATP binding"/>
    <property type="evidence" value="ECO:0007669"/>
    <property type="project" value="UniProtKB-KW"/>
</dbReference>
<feature type="transmembrane region" description="Helical" evidence="9">
    <location>
        <begin position="124"/>
        <end position="143"/>
    </location>
</feature>
<dbReference type="PANTHER" id="PTHR24421:SF10">
    <property type="entry name" value="NITRATE_NITRITE SENSOR PROTEIN NARQ"/>
    <property type="match status" value="1"/>
</dbReference>
<evidence type="ECO:0000256" key="5">
    <source>
        <dbReference type="ARBA" id="ARBA00022741"/>
    </source>
</evidence>
<evidence type="ECO:0000259" key="10">
    <source>
        <dbReference type="Pfam" id="PF07730"/>
    </source>
</evidence>
<evidence type="ECO:0000256" key="6">
    <source>
        <dbReference type="ARBA" id="ARBA00022777"/>
    </source>
</evidence>
<dbReference type="Gene3D" id="3.30.565.10">
    <property type="entry name" value="Histidine kinase-like ATPase, C-terminal domain"/>
    <property type="match status" value="1"/>
</dbReference>
<keyword evidence="4" id="KW-0808">Transferase</keyword>
<evidence type="ECO:0000256" key="8">
    <source>
        <dbReference type="ARBA" id="ARBA00023012"/>
    </source>
</evidence>
<dbReference type="EC" id="2.7.13.3" evidence="2"/>
<dbReference type="CDD" id="cd16917">
    <property type="entry name" value="HATPase_UhpB-NarQ-NarX-like"/>
    <property type="match status" value="1"/>
</dbReference>
<keyword evidence="9" id="KW-0472">Membrane</keyword>
<dbReference type="GO" id="GO:0016020">
    <property type="term" value="C:membrane"/>
    <property type="evidence" value="ECO:0007669"/>
    <property type="project" value="InterPro"/>
</dbReference>
<proteinExistence type="predicted"/>
<dbReference type="PANTHER" id="PTHR24421">
    <property type="entry name" value="NITRATE/NITRITE SENSOR PROTEIN NARX-RELATED"/>
    <property type="match status" value="1"/>
</dbReference>
<dbReference type="InterPro" id="IPR050482">
    <property type="entry name" value="Sensor_HK_TwoCompSys"/>
</dbReference>
<dbReference type="RefSeq" id="WP_150449999.1">
    <property type="nucleotide sequence ID" value="NZ_VYSA01000004.1"/>
</dbReference>
<dbReference type="InterPro" id="IPR011712">
    <property type="entry name" value="Sig_transdc_His_kin_sub3_dim/P"/>
</dbReference>
<keyword evidence="9" id="KW-0812">Transmembrane</keyword>
<keyword evidence="8" id="KW-0902">Two-component regulatory system</keyword>
<accession>A0A5J5J186</accession>
<dbReference type="SUPFAM" id="SSF55874">
    <property type="entry name" value="ATPase domain of HSP90 chaperone/DNA topoisomerase II/histidine kinase"/>
    <property type="match status" value="1"/>
</dbReference>
<keyword evidence="12" id="KW-1185">Reference proteome</keyword>
<name>A0A5J5J186_9MICO</name>
<evidence type="ECO:0000256" key="9">
    <source>
        <dbReference type="SAM" id="Phobius"/>
    </source>
</evidence>
<dbReference type="InterPro" id="IPR036890">
    <property type="entry name" value="HATPase_C_sf"/>
</dbReference>
<protein>
    <recommendedName>
        <fullName evidence="2">histidine kinase</fullName>
        <ecNumber evidence="2">2.7.13.3</ecNumber>
    </recommendedName>
</protein>
<feature type="transmembrane region" description="Helical" evidence="9">
    <location>
        <begin position="97"/>
        <end position="118"/>
    </location>
</feature>
<dbReference type="OrthoDB" id="227596at2"/>
<comment type="caution">
    <text evidence="11">The sequence shown here is derived from an EMBL/GenBank/DDBJ whole genome shotgun (WGS) entry which is preliminary data.</text>
</comment>
<sequence length="370" mass="39231">MRRWPRASGWAWPATRVAVDGVLIGVALADALLGLYQATPVATGLSIVAAAGLVFRRHLPYLSLLLALPGLFLGSGLVAVMIALYSVAAYTRARMPMIAGVIGALLGYVVFVDIPTTLEDTTLTVIYGLLFVVGPTALGLLTATRVELSDRIQQLHVAQDEERRLAAEQALARERVNLAREMHDVVSHQISLIAIQAGALQVNAPDPDARRTARTIRTLCVATLEELRTMVGVLRRAGGTDAGLTPPPGLSEIAHLIGTSGIAAVANIQLPDDLPPNVQRTIYRTIQEALTNARKHAPDAPVEITAHIDQGIRVQIYSGPARTAPSSLPSAGVGITGLRERAELLGGTLTTRHDTTGFRLNLTLPAPAGN</sequence>
<comment type="catalytic activity">
    <reaction evidence="1">
        <text>ATP + protein L-histidine = ADP + protein N-phospho-L-histidine.</text>
        <dbReference type="EC" id="2.7.13.3"/>
    </reaction>
</comment>
<evidence type="ECO:0000256" key="4">
    <source>
        <dbReference type="ARBA" id="ARBA00022679"/>
    </source>
</evidence>
<evidence type="ECO:0000313" key="11">
    <source>
        <dbReference type="EMBL" id="KAA9105857.1"/>
    </source>
</evidence>
<dbReference type="GO" id="GO:0000155">
    <property type="term" value="F:phosphorelay sensor kinase activity"/>
    <property type="evidence" value="ECO:0007669"/>
    <property type="project" value="InterPro"/>
</dbReference>
<evidence type="ECO:0000256" key="7">
    <source>
        <dbReference type="ARBA" id="ARBA00022840"/>
    </source>
</evidence>
<evidence type="ECO:0000256" key="1">
    <source>
        <dbReference type="ARBA" id="ARBA00000085"/>
    </source>
</evidence>
<feature type="transmembrane region" description="Helical" evidence="9">
    <location>
        <begin position="59"/>
        <end position="85"/>
    </location>
</feature>
<dbReference type="Proteomes" id="UP000325827">
    <property type="component" value="Unassembled WGS sequence"/>
</dbReference>
<keyword evidence="5" id="KW-0547">Nucleotide-binding</keyword>